<evidence type="ECO:0000256" key="10">
    <source>
        <dbReference type="PROSITE-ProRule" id="PRU00452"/>
    </source>
</evidence>
<feature type="domain" description="SP-RING-type" evidence="12">
    <location>
        <begin position="182"/>
        <end position="265"/>
    </location>
</feature>
<evidence type="ECO:0000256" key="5">
    <source>
        <dbReference type="ARBA" id="ARBA00022723"/>
    </source>
</evidence>
<evidence type="ECO:0000256" key="7">
    <source>
        <dbReference type="ARBA" id="ARBA00022786"/>
    </source>
</evidence>
<evidence type="ECO:0000259" key="12">
    <source>
        <dbReference type="PROSITE" id="PS51044"/>
    </source>
</evidence>
<keyword evidence="6 10" id="KW-0863">Zinc-finger</keyword>
<gene>
    <name evidence="13" type="ORF">QSP1433_LOCUS7483</name>
</gene>
<evidence type="ECO:0000256" key="1">
    <source>
        <dbReference type="ARBA" id="ARBA00004123"/>
    </source>
</evidence>
<keyword evidence="7" id="KW-0833">Ubl conjugation pathway</keyword>
<organism evidence="13">
    <name type="scientific">Mucochytrium quahogii</name>
    <dbReference type="NCBI Taxonomy" id="96639"/>
    <lineage>
        <taxon>Eukaryota</taxon>
        <taxon>Sar</taxon>
        <taxon>Stramenopiles</taxon>
        <taxon>Bigyra</taxon>
        <taxon>Labyrinthulomycetes</taxon>
        <taxon>Thraustochytrida</taxon>
        <taxon>Thraustochytriidae</taxon>
        <taxon>Mucochytrium</taxon>
    </lineage>
</organism>
<evidence type="ECO:0000313" key="13">
    <source>
        <dbReference type="EMBL" id="CAD9681904.1"/>
    </source>
</evidence>
<dbReference type="GO" id="GO:0016925">
    <property type="term" value="P:protein sumoylation"/>
    <property type="evidence" value="ECO:0007669"/>
    <property type="project" value="UniProtKB-UniPathway"/>
</dbReference>
<dbReference type="Gene3D" id="3.30.40.10">
    <property type="entry name" value="Zinc/RING finger domain, C3HC4 (zinc finger)"/>
    <property type="match status" value="1"/>
</dbReference>
<evidence type="ECO:0000256" key="3">
    <source>
        <dbReference type="ARBA" id="ARBA00008212"/>
    </source>
</evidence>
<dbReference type="GO" id="GO:0000724">
    <property type="term" value="P:double-strand break repair via homologous recombination"/>
    <property type="evidence" value="ECO:0007669"/>
    <property type="project" value="InterPro"/>
</dbReference>
<dbReference type="PANTHER" id="PTHR21330:SF1">
    <property type="entry name" value="E3 SUMO-PROTEIN LIGASE NSE2"/>
    <property type="match status" value="1"/>
</dbReference>
<keyword evidence="8" id="KW-0862">Zinc</keyword>
<feature type="region of interest" description="Disordered" evidence="11">
    <location>
        <begin position="262"/>
        <end position="281"/>
    </location>
</feature>
<dbReference type="PANTHER" id="PTHR21330">
    <property type="entry name" value="E3 SUMO-PROTEIN LIGASE NSE2"/>
    <property type="match status" value="1"/>
</dbReference>
<proteinExistence type="inferred from homology"/>
<sequence>MLSCEEGGDWGVEEEDAAADLKDELECQRQVLVKDLRRVVQELKDVKKWLVKSGQDLVMNAKMINFTKGSFQVEIQNAAEMGSEIPAKVEGTFDKSVETMHTHFLNICRKVVKQEVRIQALGTVLAKVQEVNMEMEDDLVDISALYEEEMQKVTEAQVTKQVENSELVLLWKEELQVNEEDDDEDIQEVGAQSRVPLKCPITQLDLENPYKCSKCGHYLSKMGVDHLFKKKNSAKCPIGGCMQVSSKSNWVPDKWAAREVERSQRMASLQTQRQMEEGEEL</sequence>
<comment type="pathway">
    <text evidence="2">Protein modification; protein sumoylation.</text>
</comment>
<dbReference type="InterPro" id="IPR026846">
    <property type="entry name" value="Nse2(Mms21)"/>
</dbReference>
<dbReference type="AlphaFoldDB" id="A0A7S2RVG8"/>
<name>A0A7S2RVG8_9STRA</name>
<dbReference type="SUPFAM" id="SSF57850">
    <property type="entry name" value="RING/U-box"/>
    <property type="match status" value="1"/>
</dbReference>
<dbReference type="CDD" id="cd16651">
    <property type="entry name" value="SPL-RING_NSE2"/>
    <property type="match status" value="1"/>
</dbReference>
<keyword evidence="5" id="KW-0479">Metal-binding</keyword>
<dbReference type="EMBL" id="HBHK01011886">
    <property type="protein sequence ID" value="CAD9681904.1"/>
    <property type="molecule type" value="Transcribed_RNA"/>
</dbReference>
<evidence type="ECO:0000256" key="9">
    <source>
        <dbReference type="ARBA" id="ARBA00023242"/>
    </source>
</evidence>
<dbReference type="GO" id="GO:0030915">
    <property type="term" value="C:Smc5-Smc6 complex"/>
    <property type="evidence" value="ECO:0007669"/>
    <property type="project" value="InterPro"/>
</dbReference>
<evidence type="ECO:0000256" key="4">
    <source>
        <dbReference type="ARBA" id="ARBA00022679"/>
    </source>
</evidence>
<protein>
    <recommendedName>
        <fullName evidence="12">SP-RING-type domain-containing protein</fullName>
    </recommendedName>
</protein>
<keyword evidence="9" id="KW-0539">Nucleus</keyword>
<dbReference type="GO" id="GO:0008270">
    <property type="term" value="F:zinc ion binding"/>
    <property type="evidence" value="ECO:0007669"/>
    <property type="project" value="UniProtKB-KW"/>
</dbReference>
<comment type="similarity">
    <text evidence="3">Belongs to the NSE2 family.</text>
</comment>
<evidence type="ECO:0000256" key="6">
    <source>
        <dbReference type="ARBA" id="ARBA00022771"/>
    </source>
</evidence>
<evidence type="ECO:0000256" key="2">
    <source>
        <dbReference type="ARBA" id="ARBA00004718"/>
    </source>
</evidence>
<dbReference type="Pfam" id="PF11789">
    <property type="entry name" value="zf-Nse"/>
    <property type="match status" value="1"/>
</dbReference>
<dbReference type="UniPathway" id="UPA00886"/>
<accession>A0A7S2RVG8</accession>
<evidence type="ECO:0000256" key="11">
    <source>
        <dbReference type="SAM" id="MobiDB-lite"/>
    </source>
</evidence>
<dbReference type="InterPro" id="IPR004181">
    <property type="entry name" value="Znf_MIZ"/>
</dbReference>
<comment type="subcellular location">
    <subcellularLocation>
        <location evidence="1">Nucleus</location>
    </subcellularLocation>
</comment>
<dbReference type="PROSITE" id="PS51044">
    <property type="entry name" value="ZF_SP_RING"/>
    <property type="match status" value="1"/>
</dbReference>
<keyword evidence="4" id="KW-0808">Transferase</keyword>
<evidence type="ECO:0000256" key="8">
    <source>
        <dbReference type="ARBA" id="ARBA00022833"/>
    </source>
</evidence>
<reference evidence="13" key="1">
    <citation type="submission" date="2021-01" db="EMBL/GenBank/DDBJ databases">
        <authorList>
            <person name="Corre E."/>
            <person name="Pelletier E."/>
            <person name="Niang G."/>
            <person name="Scheremetjew M."/>
            <person name="Finn R."/>
            <person name="Kale V."/>
            <person name="Holt S."/>
            <person name="Cochrane G."/>
            <person name="Meng A."/>
            <person name="Brown T."/>
            <person name="Cohen L."/>
        </authorList>
    </citation>
    <scope>NUCLEOTIDE SEQUENCE</scope>
    <source>
        <strain evidence="13">NY070348D</strain>
    </source>
</reference>
<dbReference type="GO" id="GO:0005634">
    <property type="term" value="C:nucleus"/>
    <property type="evidence" value="ECO:0007669"/>
    <property type="project" value="UniProtKB-SubCell"/>
</dbReference>
<dbReference type="GO" id="GO:0061665">
    <property type="term" value="F:SUMO ligase activity"/>
    <property type="evidence" value="ECO:0007669"/>
    <property type="project" value="TreeGrafter"/>
</dbReference>
<dbReference type="InterPro" id="IPR013083">
    <property type="entry name" value="Znf_RING/FYVE/PHD"/>
</dbReference>